<dbReference type="EMBL" id="CP019655">
    <property type="protein sequence ID" value="AVF24970.1"/>
    <property type="molecule type" value="Genomic_DNA"/>
</dbReference>
<name>A0A2L1TWA7_9BACL</name>
<sequence length="137" mass="14806" precursor="true">MKKFMVLALGVTLLTGSFGLAVPVSAETPSTTNSNLSTQEWCKGISQQYKYVSKFYADYVIVSGGPSYISNVYTLSVGVVGGTHSDKSLVLRKEREDFRGPAEAVLQFKVTFYGSSASGDYWVKLNVGGGNAWESHS</sequence>
<proteinExistence type="predicted"/>
<dbReference type="RefSeq" id="WP_104932647.1">
    <property type="nucleotide sequence ID" value="NZ_CP019655.1"/>
</dbReference>
<accession>A0A2L1TWA7</accession>
<organism evidence="2 3">
    <name type="scientific">Paenibacillus larvae subsp. larvae</name>
    <dbReference type="NCBI Taxonomy" id="147375"/>
    <lineage>
        <taxon>Bacteria</taxon>
        <taxon>Bacillati</taxon>
        <taxon>Bacillota</taxon>
        <taxon>Bacilli</taxon>
        <taxon>Bacillales</taxon>
        <taxon>Paenibacillaceae</taxon>
        <taxon>Paenibacillus</taxon>
    </lineage>
</organism>
<evidence type="ECO:0000313" key="2">
    <source>
        <dbReference type="EMBL" id="AVF24970.1"/>
    </source>
</evidence>
<protein>
    <submittedName>
        <fullName evidence="2">Uncharacterized protein</fullName>
    </submittedName>
</protein>
<evidence type="ECO:0000256" key="1">
    <source>
        <dbReference type="SAM" id="SignalP"/>
    </source>
</evidence>
<feature type="chain" id="PRO_5014733625" evidence="1">
    <location>
        <begin position="27"/>
        <end position="137"/>
    </location>
</feature>
<dbReference type="AlphaFoldDB" id="A0A2L1TWA7"/>
<gene>
    <name evidence="2" type="ORF">ERICIII_00759</name>
</gene>
<reference evidence="3" key="1">
    <citation type="submission" date="2017-02" db="EMBL/GenBank/DDBJ databases">
        <title>Delineation of Paenibacillus larvae strains originating from foulbrood outbreaks.</title>
        <authorList>
            <person name="Beims H."/>
            <person name="Bunk B."/>
            <person name="Sproeer C."/>
            <person name="Mohr K.I."/>
            <person name="Pradella S."/>
            <person name="Guenther G."/>
            <person name="Rohde M."/>
            <person name="von der Ohe W."/>
            <person name="Steinert M."/>
        </authorList>
    </citation>
    <scope>NUCLEOTIDE SEQUENCE [LARGE SCALE GENOMIC DNA]</scope>
    <source>
        <strain evidence="3">Eric_III</strain>
    </source>
</reference>
<feature type="signal peptide" evidence="1">
    <location>
        <begin position="1"/>
        <end position="26"/>
    </location>
</feature>
<keyword evidence="1" id="KW-0732">Signal</keyword>
<dbReference type="GeneID" id="64217586"/>
<evidence type="ECO:0000313" key="3">
    <source>
        <dbReference type="Proteomes" id="UP000239833"/>
    </source>
</evidence>
<dbReference type="Proteomes" id="UP000239833">
    <property type="component" value="Chromosome"/>
</dbReference>